<dbReference type="InterPro" id="IPR005358">
    <property type="entry name" value="Puta_zinc/iron-chelating_dom"/>
</dbReference>
<dbReference type="Proteomes" id="UP000525298">
    <property type="component" value="Unassembled WGS sequence"/>
</dbReference>
<gene>
    <name evidence="1" type="ORF">HNR65_001344</name>
</gene>
<organism evidence="1 2">
    <name type="scientific">Desulfosalsimonas propionicica</name>
    <dbReference type="NCBI Taxonomy" id="332175"/>
    <lineage>
        <taxon>Bacteria</taxon>
        <taxon>Pseudomonadati</taxon>
        <taxon>Thermodesulfobacteriota</taxon>
        <taxon>Desulfobacteria</taxon>
        <taxon>Desulfobacterales</taxon>
        <taxon>Desulfosalsimonadaceae</taxon>
        <taxon>Desulfosalsimonas</taxon>
    </lineage>
</organism>
<reference evidence="1 2" key="1">
    <citation type="submission" date="2020-07" db="EMBL/GenBank/DDBJ databases">
        <title>Genomic Encyclopedia of Type Strains, Phase IV (KMG-IV): sequencing the most valuable type-strain genomes for metagenomic binning, comparative biology and taxonomic classification.</title>
        <authorList>
            <person name="Goeker M."/>
        </authorList>
    </citation>
    <scope>NUCLEOTIDE SEQUENCE [LARGE SCALE GENOMIC DNA]</scope>
    <source>
        <strain evidence="1 2">DSM 17721</strain>
    </source>
</reference>
<proteinExistence type="predicted"/>
<dbReference type="Pfam" id="PF03692">
    <property type="entry name" value="CxxCxxCC"/>
    <property type="match status" value="1"/>
</dbReference>
<sequence length="254" mass="28654">MQPACPCDLKGDTPLDGKEHVFLSMAEAIDAIRTDFYQYPPQRRLFMDLCPLILGPDITIADDPRCQCMWISRPGRTRKNRMLRITARELGHTLITALENAPPSTEVIAEICRKTFQTRAEVAGNDKGGKTGILIETDMQGFACRQCGRCCQVLDYRHELSAADYRHWQLLGRNDILERVATIRHGSRIVSYAVWVEPGTRRFSETCPWLLPAAPNHGSGRWLCRIHEVKPGICRQYPGTRKHAQMTGCAGFGD</sequence>
<dbReference type="EMBL" id="JACDUS010000003">
    <property type="protein sequence ID" value="MBA2881018.1"/>
    <property type="molecule type" value="Genomic_DNA"/>
</dbReference>
<accession>A0A7W0C8B1</accession>
<protein>
    <submittedName>
        <fullName evidence="1">Fe-S-cluster containining protein</fullName>
    </submittedName>
</protein>
<evidence type="ECO:0000313" key="2">
    <source>
        <dbReference type="Proteomes" id="UP000525298"/>
    </source>
</evidence>
<comment type="caution">
    <text evidence="1">The sequence shown here is derived from an EMBL/GenBank/DDBJ whole genome shotgun (WGS) entry which is preliminary data.</text>
</comment>
<evidence type="ECO:0000313" key="1">
    <source>
        <dbReference type="EMBL" id="MBA2881018.1"/>
    </source>
</evidence>
<keyword evidence="2" id="KW-1185">Reference proteome</keyword>
<dbReference type="AlphaFoldDB" id="A0A7W0C8B1"/>
<name>A0A7W0C8B1_9BACT</name>
<dbReference type="RefSeq" id="WP_181550684.1">
    <property type="nucleotide sequence ID" value="NZ_JACDUS010000003.1"/>
</dbReference>